<gene>
    <name evidence="1" type="ORF">GOODEAATRI_026483</name>
</gene>
<name>A0ABV0N4J5_9TELE</name>
<protein>
    <submittedName>
        <fullName evidence="1">Uncharacterized protein</fullName>
    </submittedName>
</protein>
<reference evidence="1 2" key="1">
    <citation type="submission" date="2021-06" db="EMBL/GenBank/DDBJ databases">
        <authorList>
            <person name="Palmer J.M."/>
        </authorList>
    </citation>
    <scope>NUCLEOTIDE SEQUENCE [LARGE SCALE GENOMIC DNA]</scope>
    <source>
        <strain evidence="1 2">GA_2019</strain>
        <tissue evidence="1">Muscle</tissue>
    </source>
</reference>
<sequence length="154" mass="17422">MCFSLSAAEIRADLLASIYYYSRAKDRGQSRADGMGEESDQTWNQPSVRTRLRSCSSRTSLNLTPDPSGCMPSSELRFMHHLEELIHRHPLCTRRWGGYRRKGWAVSDGVLSSHFLLQHPSGCRLLLCSSVLSEVRSHTSPIKHTLRAACFLQD</sequence>
<comment type="caution">
    <text evidence="1">The sequence shown here is derived from an EMBL/GenBank/DDBJ whole genome shotgun (WGS) entry which is preliminary data.</text>
</comment>
<proteinExistence type="predicted"/>
<evidence type="ECO:0000313" key="2">
    <source>
        <dbReference type="Proteomes" id="UP001476798"/>
    </source>
</evidence>
<keyword evidence="2" id="KW-1185">Reference proteome</keyword>
<evidence type="ECO:0000313" key="1">
    <source>
        <dbReference type="EMBL" id="MEQ2166297.1"/>
    </source>
</evidence>
<organism evidence="1 2">
    <name type="scientific">Goodea atripinnis</name>
    <dbReference type="NCBI Taxonomy" id="208336"/>
    <lineage>
        <taxon>Eukaryota</taxon>
        <taxon>Metazoa</taxon>
        <taxon>Chordata</taxon>
        <taxon>Craniata</taxon>
        <taxon>Vertebrata</taxon>
        <taxon>Euteleostomi</taxon>
        <taxon>Actinopterygii</taxon>
        <taxon>Neopterygii</taxon>
        <taxon>Teleostei</taxon>
        <taxon>Neoteleostei</taxon>
        <taxon>Acanthomorphata</taxon>
        <taxon>Ovalentaria</taxon>
        <taxon>Atherinomorphae</taxon>
        <taxon>Cyprinodontiformes</taxon>
        <taxon>Goodeidae</taxon>
        <taxon>Goodea</taxon>
    </lineage>
</organism>
<dbReference type="Proteomes" id="UP001476798">
    <property type="component" value="Unassembled WGS sequence"/>
</dbReference>
<accession>A0ABV0N4J5</accession>
<dbReference type="EMBL" id="JAHRIO010023277">
    <property type="protein sequence ID" value="MEQ2166297.1"/>
    <property type="molecule type" value="Genomic_DNA"/>
</dbReference>